<dbReference type="PROSITE" id="PS01209">
    <property type="entry name" value="LDLRA_1"/>
    <property type="match status" value="4"/>
</dbReference>
<keyword evidence="12" id="KW-0325">Glycoprotein</keyword>
<evidence type="ECO:0000256" key="2">
    <source>
        <dbReference type="ARBA" id="ARBA00022475"/>
    </source>
</evidence>
<evidence type="ECO:0000256" key="10">
    <source>
        <dbReference type="ARBA" id="ARBA00023157"/>
    </source>
</evidence>
<dbReference type="Proteomes" id="UP000324832">
    <property type="component" value="Unassembled WGS sequence"/>
</dbReference>
<evidence type="ECO:0000256" key="9">
    <source>
        <dbReference type="ARBA" id="ARBA00023136"/>
    </source>
</evidence>
<reference evidence="17 18" key="1">
    <citation type="submission" date="2017-07" db="EMBL/GenBank/DDBJ databases">
        <authorList>
            <person name="Talla V."/>
            <person name="Backstrom N."/>
        </authorList>
    </citation>
    <scope>NUCLEOTIDE SEQUENCE [LARGE SCALE GENOMIC DNA]</scope>
</reference>
<dbReference type="FunFam" id="2.10.25.10:FF:000009">
    <property type="entry name" value="Low-density lipoprotein receptor isoform 1"/>
    <property type="match status" value="1"/>
</dbReference>
<dbReference type="Gene3D" id="2.120.10.30">
    <property type="entry name" value="TolB, C-terminal domain"/>
    <property type="match status" value="2"/>
</dbReference>
<dbReference type="GO" id="GO:0043235">
    <property type="term" value="C:receptor complex"/>
    <property type="evidence" value="ECO:0007669"/>
    <property type="project" value="TreeGrafter"/>
</dbReference>
<proteinExistence type="predicted"/>
<dbReference type="GO" id="GO:0006898">
    <property type="term" value="P:receptor-mediated endocytosis"/>
    <property type="evidence" value="ECO:0007669"/>
    <property type="project" value="TreeGrafter"/>
</dbReference>
<keyword evidence="3 13" id="KW-0245">EGF-like domain</keyword>
<keyword evidence="2" id="KW-1003">Cell membrane</keyword>
<evidence type="ECO:0000256" key="6">
    <source>
        <dbReference type="ARBA" id="ARBA00022729"/>
    </source>
</evidence>
<dbReference type="PROSITE" id="PS00010">
    <property type="entry name" value="ASX_HYDROXYL"/>
    <property type="match status" value="1"/>
</dbReference>
<evidence type="ECO:0000256" key="5">
    <source>
        <dbReference type="ARBA" id="ARBA00022692"/>
    </source>
</evidence>
<dbReference type="AlphaFoldDB" id="A0A5E4Q1L5"/>
<feature type="disulfide bond" evidence="14">
    <location>
        <begin position="427"/>
        <end position="442"/>
    </location>
</feature>
<dbReference type="InterPro" id="IPR051221">
    <property type="entry name" value="LDLR-related"/>
</dbReference>
<dbReference type="InterPro" id="IPR000152">
    <property type="entry name" value="EGF-type_Asp/Asn_hydroxyl_site"/>
</dbReference>
<dbReference type="SUPFAM" id="SSF57196">
    <property type="entry name" value="EGF/Laminin"/>
    <property type="match status" value="2"/>
</dbReference>
<dbReference type="GO" id="GO:0016324">
    <property type="term" value="C:apical plasma membrane"/>
    <property type="evidence" value="ECO:0007669"/>
    <property type="project" value="TreeGrafter"/>
</dbReference>
<dbReference type="Pfam" id="PF07645">
    <property type="entry name" value="EGF_CA"/>
    <property type="match status" value="1"/>
</dbReference>
<feature type="transmembrane region" description="Helical" evidence="15">
    <location>
        <begin position="983"/>
        <end position="1004"/>
    </location>
</feature>
<dbReference type="PRINTS" id="PR00261">
    <property type="entry name" value="LDLRECEPTOR"/>
</dbReference>
<evidence type="ECO:0000313" key="17">
    <source>
        <dbReference type="EMBL" id="VVC91339.1"/>
    </source>
</evidence>
<dbReference type="GO" id="GO:0005509">
    <property type="term" value="F:calcium ion binding"/>
    <property type="evidence" value="ECO:0007669"/>
    <property type="project" value="InterPro"/>
</dbReference>
<evidence type="ECO:0000256" key="1">
    <source>
        <dbReference type="ARBA" id="ARBA00004251"/>
    </source>
</evidence>
<keyword evidence="11" id="KW-0675">Receptor</keyword>
<keyword evidence="4" id="KW-0254">Endocytosis</keyword>
<evidence type="ECO:0000256" key="11">
    <source>
        <dbReference type="ARBA" id="ARBA00023170"/>
    </source>
</evidence>
<keyword evidence="18" id="KW-1185">Reference proteome</keyword>
<dbReference type="SMART" id="SM00179">
    <property type="entry name" value="EGF_CA"/>
    <property type="match status" value="2"/>
</dbReference>
<dbReference type="InterPro" id="IPR049883">
    <property type="entry name" value="NOTCH1_EGF-like"/>
</dbReference>
<keyword evidence="8 15" id="KW-1133">Transmembrane helix</keyword>
<accession>A0A5E4Q1L5</accession>
<keyword evidence="9 15" id="KW-0472">Membrane</keyword>
<feature type="disulfide bond" evidence="14">
    <location>
        <begin position="408"/>
        <end position="420"/>
    </location>
</feature>
<evidence type="ECO:0000259" key="16">
    <source>
        <dbReference type="PROSITE" id="PS50026"/>
    </source>
</evidence>
<feature type="disulfide bond" evidence="14">
    <location>
        <begin position="376"/>
        <end position="394"/>
    </location>
</feature>
<dbReference type="Gene3D" id="4.10.400.10">
    <property type="entry name" value="Low-density Lipoprotein Receptor"/>
    <property type="match status" value="7"/>
</dbReference>
<evidence type="ECO:0000256" key="14">
    <source>
        <dbReference type="PROSITE-ProRule" id="PRU00124"/>
    </source>
</evidence>
<dbReference type="FunFam" id="4.10.400.10:FF:000034">
    <property type="entry name" value="Low-density lipoprotein receptor-related protein 2"/>
    <property type="match status" value="1"/>
</dbReference>
<evidence type="ECO:0000313" key="18">
    <source>
        <dbReference type="Proteomes" id="UP000324832"/>
    </source>
</evidence>
<dbReference type="GO" id="GO:0042562">
    <property type="term" value="F:hormone binding"/>
    <property type="evidence" value="ECO:0007669"/>
    <property type="project" value="TreeGrafter"/>
</dbReference>
<dbReference type="InterPro" id="IPR002172">
    <property type="entry name" value="LDrepeatLR_classA_rpt"/>
</dbReference>
<dbReference type="InterPro" id="IPR000742">
    <property type="entry name" value="EGF"/>
</dbReference>
<dbReference type="CDD" id="cd00054">
    <property type="entry name" value="EGF_CA"/>
    <property type="match status" value="1"/>
</dbReference>
<feature type="disulfide bond" evidence="14">
    <location>
        <begin position="273"/>
        <end position="288"/>
    </location>
</feature>
<evidence type="ECO:0000256" key="3">
    <source>
        <dbReference type="ARBA" id="ARBA00022536"/>
    </source>
</evidence>
<dbReference type="InterPro" id="IPR036055">
    <property type="entry name" value="LDL_receptor-like_sf"/>
</dbReference>
<dbReference type="InterPro" id="IPR011042">
    <property type="entry name" value="6-blade_b-propeller_TolB-like"/>
</dbReference>
<gene>
    <name evidence="17" type="ORF">LSINAPIS_LOCUS4037</name>
</gene>
<feature type="disulfide bond" evidence="14">
    <location>
        <begin position="415"/>
        <end position="433"/>
    </location>
</feature>
<dbReference type="Gene3D" id="2.10.25.10">
    <property type="entry name" value="Laminin"/>
    <property type="match status" value="2"/>
</dbReference>
<dbReference type="InterPro" id="IPR023415">
    <property type="entry name" value="LDLR_class-A_CS"/>
</dbReference>
<keyword evidence="5 15" id="KW-0812">Transmembrane</keyword>
<dbReference type="PROSITE" id="PS01187">
    <property type="entry name" value="EGF_CA"/>
    <property type="match status" value="1"/>
</dbReference>
<evidence type="ECO:0000256" key="4">
    <source>
        <dbReference type="ARBA" id="ARBA00022583"/>
    </source>
</evidence>
<feature type="disulfide bond" evidence="14">
    <location>
        <begin position="558"/>
        <end position="576"/>
    </location>
</feature>
<dbReference type="PANTHER" id="PTHR22722">
    <property type="entry name" value="LOW-DENSITY LIPOPROTEIN RECEPTOR-RELATED PROTEIN 2-RELATED"/>
    <property type="match status" value="1"/>
</dbReference>
<evidence type="ECO:0000256" key="15">
    <source>
        <dbReference type="SAM" id="Phobius"/>
    </source>
</evidence>
<dbReference type="EMBL" id="FZQP02001026">
    <property type="protein sequence ID" value="VVC91339.1"/>
    <property type="molecule type" value="Genomic_DNA"/>
</dbReference>
<dbReference type="PANTHER" id="PTHR22722:SF5">
    <property type="entry name" value="LOW-DENSITY LIPOPROTEIN RECEPTOR-RELATED PROTEIN 1B"/>
    <property type="match status" value="1"/>
</dbReference>
<comment type="subcellular location">
    <subcellularLocation>
        <location evidence="1">Cell membrane</location>
        <topology evidence="1">Single-pass type I membrane protein</topology>
    </subcellularLocation>
</comment>
<dbReference type="Pfam" id="PF00057">
    <property type="entry name" value="Ldl_recept_a"/>
    <property type="match status" value="6"/>
</dbReference>
<sequence length="1020" mass="114187">MACKIYWLVLDYVSDSLYILDEGRRMIEVISLRTKHKALIYRFAEEEIPISFCVVPEYGRLLVAVSERDYNNEIHIDSIGLDGSDKRHLLMNNILGPNVRLRYSSEMDIVYIADEGHAVIDFIHPEGTGRENFREIITTVASLAVSDTHVFWTDRHTQRLYWADVHKTGQIIRRMELSIFPNDTFLHLQITSPPANRKNPLTKHACFQNPSPCSHLCVQIPHPIPQDLDMGYKCLCPAGLLRMNDTCVSIKTCQHNEFYCHRSNDCFLAAKKCDGERDCKFGEDEENCPVPTFKYLGCSPGKKFCNNICIGVNEVCKNNSKKAPVSCSSTQYKCASSFKCVDKHTICDGKVDCPDGSDETPEACDAVPCSEADFKCTSGACVPNSWRCDKTEDCVDGSDEVGCEFKTCELGNFQCGDESCIPLAKRCDRNYDCIDLSDEDQCDLPELAVDIPLPCQQWEFSCEHNSSICLPLTARCNGKVDCPGGTDEVGCDFHCAPLGLYPCKQELMCVTRQQMCNGRNDCADGSDETIEACEKANKTFELKVSAYPVTACSNGFLCGNGQCVEWDQVCDGKHHCDDHTDENNLCAVPCHTSTCTRFCRQTPRGPQCVCPHGYTKVGETCTDIDECKEDVCSHVCHNMDGSYRCSCYYGYALRSDTHSCKSIYGGGSVLYTRGNTVWSMSSEFKHRMEYTHGDKDFSDLDYDYRNDKLYLSISTPGQLLEINGTTQGVTGNDIVNMGTPIMISYDWISEVLLFVDATPGASYIKACTYKRKACANLQRLPSNSRVTSLVVDPGNHLMFYCISQSQDSIIRSASLSGRNVTDLATGGNCSGLAVDSFARKLYVMGPGALVEIDYDGKNVVTIHKNNPQIEAPYKPTIFEDHIYYLDNFRLKRCLRYNNFECEVFRNLTAVSYIIRQGSVQRDDVVDRCRDAPCSNVCVTEATSAAVCVCQDGTLSSDGSCLLLKYKELPLFNGKATQAYRNNYITNVIVIVIVILLSGYGLVFLHHYYIRWQKNRSNYAQ</sequence>
<dbReference type="InterPro" id="IPR018097">
    <property type="entry name" value="EGF_Ca-bd_CS"/>
</dbReference>
<dbReference type="InterPro" id="IPR001881">
    <property type="entry name" value="EGF-like_Ca-bd_dom"/>
</dbReference>
<feature type="domain" description="EGF-like" evidence="16">
    <location>
        <begin position="623"/>
        <end position="661"/>
    </location>
</feature>
<comment type="caution">
    <text evidence="13">Lacks conserved residue(s) required for the propagation of feature annotation.</text>
</comment>
<dbReference type="PROSITE" id="PS01186">
    <property type="entry name" value="EGF_2"/>
    <property type="match status" value="1"/>
</dbReference>
<evidence type="ECO:0000256" key="13">
    <source>
        <dbReference type="PROSITE-ProRule" id="PRU00076"/>
    </source>
</evidence>
<keyword evidence="10 14" id="KW-1015">Disulfide bond</keyword>
<feature type="disulfide bond" evidence="14">
    <location>
        <begin position="388"/>
        <end position="403"/>
    </location>
</feature>
<keyword evidence="7" id="KW-0677">Repeat</keyword>
<evidence type="ECO:0000256" key="8">
    <source>
        <dbReference type="ARBA" id="ARBA00022989"/>
    </source>
</evidence>
<dbReference type="SUPFAM" id="SSF63825">
    <property type="entry name" value="YWTD domain"/>
    <property type="match status" value="2"/>
</dbReference>
<dbReference type="PROSITE" id="PS50026">
    <property type="entry name" value="EGF_3"/>
    <property type="match status" value="1"/>
</dbReference>
<dbReference type="SUPFAM" id="SSF57424">
    <property type="entry name" value="LDL receptor-like module"/>
    <property type="match status" value="7"/>
</dbReference>
<dbReference type="SMART" id="SM00192">
    <property type="entry name" value="LDLa"/>
    <property type="match status" value="7"/>
</dbReference>
<feature type="disulfide bond" evidence="14">
    <location>
        <begin position="369"/>
        <end position="381"/>
    </location>
</feature>
<dbReference type="PROSITE" id="PS50068">
    <property type="entry name" value="LDLRA_2"/>
    <property type="match status" value="7"/>
</dbReference>
<protein>
    <recommendedName>
        <fullName evidence="16">EGF-like domain-containing protein</fullName>
    </recommendedName>
</protein>
<dbReference type="CDD" id="cd00112">
    <property type="entry name" value="LDLa"/>
    <property type="match status" value="7"/>
</dbReference>
<keyword evidence="6" id="KW-0732">Signal</keyword>
<name>A0A5E4Q1L5_9NEOP</name>
<dbReference type="SMART" id="SM00181">
    <property type="entry name" value="EGF"/>
    <property type="match status" value="5"/>
</dbReference>
<feature type="disulfide bond" evidence="14">
    <location>
        <begin position="476"/>
        <end position="491"/>
    </location>
</feature>
<evidence type="ECO:0000256" key="12">
    <source>
        <dbReference type="ARBA" id="ARBA00023180"/>
    </source>
</evidence>
<evidence type="ECO:0000256" key="7">
    <source>
        <dbReference type="ARBA" id="ARBA00022737"/>
    </source>
</evidence>
<organism evidence="17 18">
    <name type="scientific">Leptidea sinapis</name>
    <dbReference type="NCBI Taxonomy" id="189913"/>
    <lineage>
        <taxon>Eukaryota</taxon>
        <taxon>Metazoa</taxon>
        <taxon>Ecdysozoa</taxon>
        <taxon>Arthropoda</taxon>
        <taxon>Hexapoda</taxon>
        <taxon>Insecta</taxon>
        <taxon>Pterygota</taxon>
        <taxon>Neoptera</taxon>
        <taxon>Endopterygota</taxon>
        <taxon>Lepidoptera</taxon>
        <taxon>Glossata</taxon>
        <taxon>Ditrysia</taxon>
        <taxon>Papilionoidea</taxon>
        <taxon>Pieridae</taxon>
        <taxon>Dismorphiinae</taxon>
        <taxon>Leptidea</taxon>
    </lineage>
</organism>